<dbReference type="EMBL" id="MU157859">
    <property type="protein sequence ID" value="KAF9527651.1"/>
    <property type="molecule type" value="Genomic_DNA"/>
</dbReference>
<gene>
    <name evidence="3" type="ORF">CPB83DRAFT_895054</name>
</gene>
<organism evidence="3 4">
    <name type="scientific">Crepidotus variabilis</name>
    <dbReference type="NCBI Taxonomy" id="179855"/>
    <lineage>
        <taxon>Eukaryota</taxon>
        <taxon>Fungi</taxon>
        <taxon>Dikarya</taxon>
        <taxon>Basidiomycota</taxon>
        <taxon>Agaricomycotina</taxon>
        <taxon>Agaricomycetes</taxon>
        <taxon>Agaricomycetidae</taxon>
        <taxon>Agaricales</taxon>
        <taxon>Agaricineae</taxon>
        <taxon>Crepidotaceae</taxon>
        <taxon>Crepidotus</taxon>
    </lineage>
</organism>
<keyword evidence="4" id="KW-1185">Reference proteome</keyword>
<evidence type="ECO:0000313" key="4">
    <source>
        <dbReference type="Proteomes" id="UP000807306"/>
    </source>
</evidence>
<feature type="signal peptide" evidence="1">
    <location>
        <begin position="1"/>
        <end position="19"/>
    </location>
</feature>
<dbReference type="SUPFAM" id="SSF49344">
    <property type="entry name" value="CBD9-like"/>
    <property type="match status" value="1"/>
</dbReference>
<dbReference type="Pfam" id="PF16010">
    <property type="entry name" value="CDH-cyt"/>
    <property type="match status" value="1"/>
</dbReference>
<name>A0A9P6EDW3_9AGAR</name>
<proteinExistence type="predicted"/>
<accession>A0A9P6EDW3</accession>
<keyword evidence="1" id="KW-0732">Signal</keyword>
<dbReference type="PANTHER" id="PTHR47797">
    <property type="entry name" value="DEHYDROGENASE, PUTATIVE (AFU_ORTHOLOGUE AFUA_8G05805)-RELATED"/>
    <property type="match status" value="1"/>
</dbReference>
<dbReference type="OrthoDB" id="413885at2759"/>
<dbReference type="PANTHER" id="PTHR47797:SF5">
    <property type="entry name" value="CELLOBIOSE DEHYDROGENASE CYTOCHROME DOMAIN-CONTAINING PROTEIN"/>
    <property type="match status" value="1"/>
</dbReference>
<reference evidence="3" key="1">
    <citation type="submission" date="2020-11" db="EMBL/GenBank/DDBJ databases">
        <authorList>
            <consortium name="DOE Joint Genome Institute"/>
            <person name="Ahrendt S."/>
            <person name="Riley R."/>
            <person name="Andreopoulos W."/>
            <person name="Labutti K."/>
            <person name="Pangilinan J."/>
            <person name="Ruiz-Duenas F.J."/>
            <person name="Barrasa J.M."/>
            <person name="Sanchez-Garcia M."/>
            <person name="Camarero S."/>
            <person name="Miyauchi S."/>
            <person name="Serrano A."/>
            <person name="Linde D."/>
            <person name="Babiker R."/>
            <person name="Drula E."/>
            <person name="Ayuso-Fernandez I."/>
            <person name="Pacheco R."/>
            <person name="Padilla G."/>
            <person name="Ferreira P."/>
            <person name="Barriuso J."/>
            <person name="Kellner H."/>
            <person name="Castanera R."/>
            <person name="Alfaro M."/>
            <person name="Ramirez L."/>
            <person name="Pisabarro A.G."/>
            <person name="Kuo A."/>
            <person name="Tritt A."/>
            <person name="Lipzen A."/>
            <person name="He G."/>
            <person name="Yan M."/>
            <person name="Ng V."/>
            <person name="Cullen D."/>
            <person name="Martin F."/>
            <person name="Rosso M.-N."/>
            <person name="Henrissat B."/>
            <person name="Hibbett D."/>
            <person name="Martinez A.T."/>
            <person name="Grigoriev I.V."/>
        </authorList>
    </citation>
    <scope>NUCLEOTIDE SEQUENCE</scope>
    <source>
        <strain evidence="3">CBS 506.95</strain>
    </source>
</reference>
<feature type="domain" description="Cellobiose dehydrogenase-like cytochrome" evidence="2">
    <location>
        <begin position="25"/>
        <end position="196"/>
    </location>
</feature>
<sequence length="240" mass="25260">MTFLLWTIGLLFAVITTNAQSAGTWCDASTPVAMCFQRYSDAASGVGWGYAFPTTPGDDFIGFWTAPVAVGWVGASLGGSMKSNLLLAAWTNDANATVSPRFTTVYAPPAVYSGPIITILSSSGVNDTHQRIVFHCANCTSWGASSIPQSGSTTFGYVLHGTSKPVDPADADTVIQKHTASGKFTIDISAARSDQYPLYLQYLLNPATPLPPSIPPPTIPPISSSPSPTSIPLTTVLQRV</sequence>
<dbReference type="CDD" id="cd09630">
    <property type="entry name" value="CDH_like_cytochrome"/>
    <property type="match status" value="1"/>
</dbReference>
<protein>
    <recommendedName>
        <fullName evidence="2">Cellobiose dehydrogenase-like cytochrome domain-containing protein</fullName>
    </recommendedName>
</protein>
<feature type="chain" id="PRO_5040295861" description="Cellobiose dehydrogenase-like cytochrome domain-containing protein" evidence="1">
    <location>
        <begin position="20"/>
        <end position="240"/>
    </location>
</feature>
<dbReference type="InterPro" id="IPR015920">
    <property type="entry name" value="Cellobiose_DH-like_cyt"/>
</dbReference>
<dbReference type="Gene3D" id="2.60.40.1210">
    <property type="entry name" value="Cellobiose dehydrogenase, cytochrome domain"/>
    <property type="match status" value="1"/>
</dbReference>
<evidence type="ECO:0000256" key="1">
    <source>
        <dbReference type="SAM" id="SignalP"/>
    </source>
</evidence>
<dbReference type="Proteomes" id="UP000807306">
    <property type="component" value="Unassembled WGS sequence"/>
</dbReference>
<dbReference type="AlphaFoldDB" id="A0A9P6EDW3"/>
<evidence type="ECO:0000313" key="3">
    <source>
        <dbReference type="EMBL" id="KAF9527651.1"/>
    </source>
</evidence>
<comment type="caution">
    <text evidence="3">The sequence shown here is derived from an EMBL/GenBank/DDBJ whole genome shotgun (WGS) entry which is preliminary data.</text>
</comment>
<evidence type="ECO:0000259" key="2">
    <source>
        <dbReference type="Pfam" id="PF16010"/>
    </source>
</evidence>